<dbReference type="AlphaFoldDB" id="A0A1J4KVS6"/>
<dbReference type="RefSeq" id="XP_068368467.1">
    <property type="nucleotide sequence ID" value="XM_068514385.1"/>
</dbReference>
<proteinExistence type="predicted"/>
<dbReference type="Gene3D" id="1.20.1050.80">
    <property type="entry name" value="VPS9 domain"/>
    <property type="match status" value="1"/>
</dbReference>
<dbReference type="EMBL" id="MLAK01000238">
    <property type="protein sequence ID" value="OHT15331.1"/>
    <property type="molecule type" value="Genomic_DNA"/>
</dbReference>
<dbReference type="Proteomes" id="UP000179807">
    <property type="component" value="Unassembled WGS sequence"/>
</dbReference>
<reference evidence="2" key="1">
    <citation type="submission" date="2016-10" db="EMBL/GenBank/DDBJ databases">
        <authorList>
            <person name="Benchimol M."/>
            <person name="Almeida L.G."/>
            <person name="Vasconcelos A.T."/>
            <person name="Perreira-Neves A."/>
            <person name="Rosa I.A."/>
            <person name="Tasca T."/>
            <person name="Bogo M.R."/>
            <person name="de Souza W."/>
        </authorList>
    </citation>
    <scope>NUCLEOTIDE SEQUENCE [LARGE SCALE GENOMIC DNA]</scope>
    <source>
        <strain evidence="2">K</strain>
    </source>
</reference>
<evidence type="ECO:0000313" key="2">
    <source>
        <dbReference type="EMBL" id="OHT15331.1"/>
    </source>
</evidence>
<organism evidence="2 3">
    <name type="scientific">Tritrichomonas foetus</name>
    <dbReference type="NCBI Taxonomy" id="1144522"/>
    <lineage>
        <taxon>Eukaryota</taxon>
        <taxon>Metamonada</taxon>
        <taxon>Parabasalia</taxon>
        <taxon>Tritrichomonadida</taxon>
        <taxon>Tritrichomonadidae</taxon>
        <taxon>Tritrichomonas</taxon>
    </lineage>
</organism>
<name>A0A1J4KVS6_9EUKA</name>
<gene>
    <name evidence="2" type="ORF">TRFO_42592</name>
</gene>
<accession>A0A1J4KVS6</accession>
<comment type="caution">
    <text evidence="2">The sequence shown here is derived from an EMBL/GenBank/DDBJ whole genome shotgun (WGS) entry which is preliminary data.</text>
</comment>
<protein>
    <submittedName>
        <fullName evidence="2">Uncharacterized protein</fullName>
    </submittedName>
</protein>
<dbReference type="GeneID" id="94849089"/>
<evidence type="ECO:0000313" key="3">
    <source>
        <dbReference type="Proteomes" id="UP000179807"/>
    </source>
</evidence>
<dbReference type="InterPro" id="IPR037191">
    <property type="entry name" value="VPS9_dom_sf"/>
</dbReference>
<sequence>MNIKDRLYNVQLRLKQNQVNQQRKHAEVKTLCQSYEKQIRHLIYLIYIQSNNIWYHLNNEKLKSLHAGEEPGPEKDAPPEFAIKLSDFFDGLFNFTKSNFTSRPHESLPKDFFIFLLSLFNFCWSKESSDLFCDFIIRIDPIVQPKYAQCLLAHPLIQIYFISALQPVFSQLNKLKQNHVNREANSRNDENEEQESINNTENPEGVNELNENYELRDLCLKCLSEYSMLIPKFLKKVISKNSRKNFLFHDVFLKTFLQNFDTFGISKPEVNIYHQNEIKILIKQLDDYFASDESIKFVDSLLSNQSVCISPTEEKLISFSKHYKPSTLIDKNSLKLVKIESPFNNLASNNNQYNHPNNCTSGNNVHNKNIDIAINDPIHNNTTNNIVNNDFNALNNNLDNSLNDDSNNDANKVDDGIFFTPHSSIPNLPTTVLNKFSTDSIVSISSRILINTDLIHVEKPVKNAYEYLETLADLTFLNENPIIEGDLDKLFNLFSQSPMTIEQFCEMIENEIKYENNNFDVDPLQNIAGYSAQFAQINKISEIVDEQINSAYCTSNYFIILEFLEKYILENPPPEDISESSIYVQYYDKAFAAMLNENYNQQNQIHQKQLNQQEQSGQAILKSVDQLEKLGQLNEINLLNQNVQIIKPDFVTHRNFLSILVAKLDLMNKIKSDENVINKNNSSYEFMTKYKKELIDYNPHEFLTIYKKEPERLNCFLEEFKLAFSTEIPFIMIDHIHNAYNTLVGLLQMQGMDEIGADQIVPFAMLGTAYANPDNLAIAAEFFSRFVEPLVTQYQIFDHAKEYSMIQFLSTFQFLQKKMEDVINGKAIQSNDPL</sequence>
<feature type="region of interest" description="Disordered" evidence="1">
    <location>
        <begin position="181"/>
        <end position="205"/>
    </location>
</feature>
<evidence type="ECO:0000256" key="1">
    <source>
        <dbReference type="SAM" id="MobiDB-lite"/>
    </source>
</evidence>
<keyword evidence="3" id="KW-1185">Reference proteome</keyword>
<dbReference type="VEuPathDB" id="TrichDB:TRFO_42592"/>